<evidence type="ECO:0000313" key="1">
    <source>
        <dbReference type="EMBL" id="GLK91917.1"/>
    </source>
</evidence>
<dbReference type="NCBIfam" id="TIGR02001">
    <property type="entry name" value="gcw_chp"/>
    <property type="match status" value="1"/>
</dbReference>
<gene>
    <name evidence="1" type="ORF">GCM10017655_49810</name>
</gene>
<reference evidence="1" key="1">
    <citation type="journal article" date="2014" name="Int. J. Syst. Evol. Microbiol.">
        <title>Complete genome sequence of Corynebacterium casei LMG S-19264T (=DSM 44701T), isolated from a smear-ripened cheese.</title>
        <authorList>
            <consortium name="US DOE Joint Genome Institute (JGI-PGF)"/>
            <person name="Walter F."/>
            <person name="Albersmeier A."/>
            <person name="Kalinowski J."/>
            <person name="Ruckert C."/>
        </authorList>
    </citation>
    <scope>NUCLEOTIDE SEQUENCE</scope>
    <source>
        <strain evidence="1">VKM B-2935</strain>
    </source>
</reference>
<name>A0A9W6NIH4_9PSED</name>
<proteinExistence type="predicted"/>
<dbReference type="InterPro" id="IPR010239">
    <property type="entry name" value="CHP02001"/>
</dbReference>
<dbReference type="Proteomes" id="UP001143328">
    <property type="component" value="Unassembled WGS sequence"/>
</dbReference>
<keyword evidence="2" id="KW-1185">Reference proteome</keyword>
<dbReference type="PROSITE" id="PS51257">
    <property type="entry name" value="PROKAR_LIPOPROTEIN"/>
    <property type="match status" value="1"/>
</dbReference>
<sequence length="239" mass="26225">MNNLKASLLAVTVFACAAAQGQVLQRELGDYDLQLGTTPTRSMAQGLVQPSQSGTFQGGLDLTHDSGWYLGQWSPSMGIARDSQLELDSYSGFKRPFNNRFGYEMGLIRYSHPGFSANDSNEYYAGLTLLDSRFGAAFSQAPGRTDSTLLMSLALAPVKMNVSMKYANHALDDAVSYDDVRSVRMFNDWSLNLSRPWAGIDLNLSYSGSSLSGSQCVAYSGHNGYCEDYVMFKAERSLF</sequence>
<dbReference type="EMBL" id="BSFN01000029">
    <property type="protein sequence ID" value="GLK91917.1"/>
    <property type="molecule type" value="Genomic_DNA"/>
</dbReference>
<comment type="caution">
    <text evidence="1">The sequence shown here is derived from an EMBL/GenBank/DDBJ whole genome shotgun (WGS) entry which is preliminary data.</text>
</comment>
<reference evidence="1" key="2">
    <citation type="submission" date="2023-01" db="EMBL/GenBank/DDBJ databases">
        <authorList>
            <person name="Sun Q."/>
            <person name="Evtushenko L."/>
        </authorList>
    </citation>
    <scope>NUCLEOTIDE SEQUENCE</scope>
    <source>
        <strain evidence="1">VKM B-2935</strain>
    </source>
</reference>
<dbReference type="Pfam" id="PF09694">
    <property type="entry name" value="Gcw_chp"/>
    <property type="match status" value="1"/>
</dbReference>
<protein>
    <recommendedName>
        <fullName evidence="3">Lipoprotein</fullName>
    </recommendedName>
</protein>
<organism evidence="1 2">
    <name type="scientific">Pseudomonas turukhanskensis</name>
    <dbReference type="NCBI Taxonomy" id="1806536"/>
    <lineage>
        <taxon>Bacteria</taxon>
        <taxon>Pseudomonadati</taxon>
        <taxon>Pseudomonadota</taxon>
        <taxon>Gammaproteobacteria</taxon>
        <taxon>Pseudomonadales</taxon>
        <taxon>Pseudomonadaceae</taxon>
        <taxon>Pseudomonas</taxon>
    </lineage>
</organism>
<dbReference type="AlphaFoldDB" id="A0A9W6NIH4"/>
<evidence type="ECO:0008006" key="3">
    <source>
        <dbReference type="Google" id="ProtNLM"/>
    </source>
</evidence>
<evidence type="ECO:0000313" key="2">
    <source>
        <dbReference type="Proteomes" id="UP001143328"/>
    </source>
</evidence>
<accession>A0A9W6NIH4</accession>